<comment type="caution">
    <text evidence="2">The sequence shown here is derived from an EMBL/GenBank/DDBJ whole genome shotgun (WGS) entry which is preliminary data.</text>
</comment>
<dbReference type="Pfam" id="PF10124">
    <property type="entry name" value="Mu-like_gpT"/>
    <property type="match status" value="1"/>
</dbReference>
<feature type="domain" description="Bacteriophage Mu GpT" evidence="1">
    <location>
        <begin position="10"/>
        <end position="311"/>
    </location>
</feature>
<dbReference type="InterPro" id="IPR018774">
    <property type="entry name" value="Phage_Mu_GpT"/>
</dbReference>
<organism evidence="2 3">
    <name type="scientific">Gluconobacter vitians</name>
    <dbReference type="NCBI Taxonomy" id="2728102"/>
    <lineage>
        <taxon>Bacteria</taxon>
        <taxon>Pseudomonadati</taxon>
        <taxon>Pseudomonadota</taxon>
        <taxon>Alphaproteobacteria</taxon>
        <taxon>Acetobacterales</taxon>
        <taxon>Acetobacteraceae</taxon>
        <taxon>Gluconobacter</taxon>
    </lineage>
</organism>
<reference evidence="2 3" key="2">
    <citation type="submission" date="2020-11" db="EMBL/GenBank/DDBJ databases">
        <title>Description of novel Gluconobacter species.</title>
        <authorList>
            <person name="Cleenwerck I."/>
            <person name="Cnockaert M."/>
            <person name="Borremans W."/>
            <person name="Wieme A.D."/>
            <person name="De Vuyst L."/>
            <person name="Vandamme P."/>
        </authorList>
    </citation>
    <scope>NUCLEOTIDE SEQUENCE [LARGE SCALE GENOMIC DNA]</scope>
    <source>
        <strain evidence="2 3">LMG 31484</strain>
    </source>
</reference>
<evidence type="ECO:0000259" key="1">
    <source>
        <dbReference type="Pfam" id="PF10124"/>
    </source>
</evidence>
<sequence length="311" mass="34342">MAEISSAFMQSLDVGVQTQFNQFLQTAPSMFKKISMVIPSTTKANFYPKLDEIPGIREWLGDRVIHRMKAGGFAIENKTFEGTISIDRDDIEDDQFGMFNIGVQQLGKNAADFPDLLVFKLLKAGLTTKCWDGQNFFDTDHETADADGNIISYANISTPKAGETAGPMWFLFDTTRPLKPMIFQKRRDFGITSKTALDDDNVFRSKEYIWGTDGRCNAGFGLWQLAYASTRPLNSQSYGDALAAMARQRRIDGTPYGIVPNILMVPSALRGDANGLMTSTQVPVLAPDGKTWVSGTNPWKGTAEPVACPHL</sequence>
<evidence type="ECO:0000313" key="3">
    <source>
        <dbReference type="Proteomes" id="UP000623107"/>
    </source>
</evidence>
<gene>
    <name evidence="2" type="ORF">HKD24_06195</name>
</gene>
<keyword evidence="3" id="KW-1185">Reference proteome</keyword>
<reference evidence="3" key="1">
    <citation type="submission" date="2020-04" db="EMBL/GenBank/DDBJ databases">
        <title>Description of novel Gluconacetobacter.</title>
        <authorList>
            <person name="Sombolestani A."/>
        </authorList>
    </citation>
    <scope>NUCLEOTIDE SEQUENCE [LARGE SCALE GENOMIC DNA]</scope>
    <source>
        <strain evidence="3">LMG 31484</strain>
    </source>
</reference>
<name>A0ABR9Y4H0_9PROT</name>
<accession>A0ABR9Y4H0</accession>
<proteinExistence type="predicted"/>
<protein>
    <submittedName>
        <fullName evidence="2">Head protein</fullName>
    </submittedName>
</protein>
<evidence type="ECO:0000313" key="2">
    <source>
        <dbReference type="EMBL" id="MBF0858803.1"/>
    </source>
</evidence>
<dbReference type="EMBL" id="JABCQG010000006">
    <property type="protein sequence ID" value="MBF0858803.1"/>
    <property type="molecule type" value="Genomic_DNA"/>
</dbReference>
<dbReference type="RefSeq" id="WP_194259498.1">
    <property type="nucleotide sequence ID" value="NZ_JABCQG010000006.1"/>
</dbReference>
<dbReference type="Proteomes" id="UP000623107">
    <property type="component" value="Unassembled WGS sequence"/>
</dbReference>